<dbReference type="EMBL" id="ML770623">
    <property type="protein sequence ID" value="KAE9383226.1"/>
    <property type="molecule type" value="Genomic_DNA"/>
</dbReference>
<dbReference type="Proteomes" id="UP000799118">
    <property type="component" value="Unassembled WGS sequence"/>
</dbReference>
<organism evidence="2 3">
    <name type="scientific">Gymnopus androsaceus JB14</name>
    <dbReference type="NCBI Taxonomy" id="1447944"/>
    <lineage>
        <taxon>Eukaryota</taxon>
        <taxon>Fungi</taxon>
        <taxon>Dikarya</taxon>
        <taxon>Basidiomycota</taxon>
        <taxon>Agaricomycotina</taxon>
        <taxon>Agaricomycetes</taxon>
        <taxon>Agaricomycetidae</taxon>
        <taxon>Agaricales</taxon>
        <taxon>Marasmiineae</taxon>
        <taxon>Omphalotaceae</taxon>
        <taxon>Gymnopus</taxon>
    </lineage>
</organism>
<gene>
    <name evidence="2" type="ORF">BT96DRAFT_1009498</name>
</gene>
<accession>A0A6A4GCH4</accession>
<dbReference type="InterPro" id="IPR006084">
    <property type="entry name" value="XPG/Rad2"/>
</dbReference>
<dbReference type="InterPro" id="IPR029060">
    <property type="entry name" value="PIN-like_dom_sf"/>
</dbReference>
<keyword evidence="3" id="KW-1185">Reference proteome</keyword>
<name>A0A6A4GCH4_9AGAR</name>
<reference evidence="2" key="1">
    <citation type="journal article" date="2019" name="Environ. Microbiol.">
        <title>Fungal ecological strategies reflected in gene transcription - a case study of two litter decomposers.</title>
        <authorList>
            <person name="Barbi F."/>
            <person name="Kohler A."/>
            <person name="Barry K."/>
            <person name="Baskaran P."/>
            <person name="Daum C."/>
            <person name="Fauchery L."/>
            <person name="Ihrmark K."/>
            <person name="Kuo A."/>
            <person name="LaButti K."/>
            <person name="Lipzen A."/>
            <person name="Morin E."/>
            <person name="Grigoriev I.V."/>
            <person name="Henrissat B."/>
            <person name="Lindahl B."/>
            <person name="Martin F."/>
        </authorList>
    </citation>
    <scope>NUCLEOTIDE SEQUENCE</scope>
    <source>
        <strain evidence="2">JB14</strain>
    </source>
</reference>
<dbReference type="SUPFAM" id="SSF88723">
    <property type="entry name" value="PIN domain-like"/>
    <property type="match status" value="1"/>
</dbReference>
<dbReference type="Gene3D" id="3.40.50.1010">
    <property type="entry name" value="5'-nuclease"/>
    <property type="match status" value="2"/>
</dbReference>
<feature type="non-terminal residue" evidence="2">
    <location>
        <position position="430"/>
    </location>
</feature>
<dbReference type="GO" id="GO:0006974">
    <property type="term" value="P:DNA damage response"/>
    <property type="evidence" value="ECO:0007669"/>
    <property type="project" value="UniProtKB-ARBA"/>
</dbReference>
<dbReference type="PANTHER" id="PTHR11081:SF75">
    <property type="entry name" value="ENDONUCLEASE, PUTATIVE (AFU_ORTHOLOGUE AFUA_3G13260)-RELATED"/>
    <property type="match status" value="1"/>
</dbReference>
<proteinExistence type="predicted"/>
<evidence type="ECO:0000313" key="2">
    <source>
        <dbReference type="EMBL" id="KAE9383226.1"/>
    </source>
</evidence>
<dbReference type="Pfam" id="PF00867">
    <property type="entry name" value="XPG_I"/>
    <property type="match status" value="1"/>
</dbReference>
<protein>
    <submittedName>
        <fullName evidence="2">PIN domain-like protein</fullName>
    </submittedName>
</protein>
<dbReference type="AlphaFoldDB" id="A0A6A4GCH4"/>
<sequence length="430" mass="47097">MGIKGLWKHVAPFGITHDLAQYSLAEGYIRNYHLSRTLHIGVDASCLLDGYISSQFAHPQLHSPVNTTFSQLFRFLNQLSRCPVHATFMFDGEERPSYKRGVKVISRSPLLYQQAQILIQAFGFNCYVAKGDAEVELCDAERLGAVDAVLTRDSDVFALGAKCVLRVVPDQCTETKLVVDVYLAERIGLSRGAYILFALLSGNDVAIQGIPGFGHTICYALCLSGLGDTLADDWVNIVNSPYHTTEYFHALKLDICNELKSNSKGYLRSRMPQLAKSFEQSDFPSVVALQAFLSPASAWSPHTRLPLPRIHSLDLIAQFCKEYIGWNGDQTLALKLHSLWPGVVIRMLCSKYLAYNVETGALLVPSIQSNALFDASGSLAQPPTTKAVIRGSNPPCLGSGASKGITCNITDFIKSANLSRMASKSDTVIV</sequence>
<dbReference type="PANTHER" id="PTHR11081">
    <property type="entry name" value="FLAP ENDONUCLEASE FAMILY MEMBER"/>
    <property type="match status" value="1"/>
</dbReference>
<evidence type="ECO:0000259" key="1">
    <source>
        <dbReference type="Pfam" id="PF00867"/>
    </source>
</evidence>
<dbReference type="OrthoDB" id="3005703at2759"/>
<feature type="domain" description="XPG-I" evidence="1">
    <location>
        <begin position="123"/>
        <end position="204"/>
    </location>
</feature>
<dbReference type="CDD" id="cd09870">
    <property type="entry name" value="PIN_YEN1"/>
    <property type="match status" value="1"/>
</dbReference>
<evidence type="ECO:0000313" key="3">
    <source>
        <dbReference type="Proteomes" id="UP000799118"/>
    </source>
</evidence>
<dbReference type="GO" id="GO:0017108">
    <property type="term" value="F:5'-flap endonuclease activity"/>
    <property type="evidence" value="ECO:0007669"/>
    <property type="project" value="TreeGrafter"/>
</dbReference>
<dbReference type="InterPro" id="IPR006086">
    <property type="entry name" value="XPG-I_dom"/>
</dbReference>